<dbReference type="Proteomes" id="UP000652760">
    <property type="component" value="Unassembled WGS sequence"/>
</dbReference>
<accession>A0ABS1F4T6</accession>
<dbReference type="SMART" id="SM00345">
    <property type="entry name" value="HTH_GNTR"/>
    <property type="match status" value="1"/>
</dbReference>
<evidence type="ECO:0000256" key="1">
    <source>
        <dbReference type="ARBA" id="ARBA00023015"/>
    </source>
</evidence>
<organism evidence="5 6">
    <name type="scientific">Azospirillum endophyticum</name>
    <dbReference type="NCBI Taxonomy" id="2800326"/>
    <lineage>
        <taxon>Bacteria</taxon>
        <taxon>Pseudomonadati</taxon>
        <taxon>Pseudomonadota</taxon>
        <taxon>Alphaproteobacteria</taxon>
        <taxon>Rhodospirillales</taxon>
        <taxon>Azospirillaceae</taxon>
        <taxon>Azospirillum</taxon>
    </lineage>
</organism>
<protein>
    <submittedName>
        <fullName evidence="5">GntR family transcriptional regulator</fullName>
    </submittedName>
</protein>
<dbReference type="PROSITE" id="PS50949">
    <property type="entry name" value="HTH_GNTR"/>
    <property type="match status" value="1"/>
</dbReference>
<dbReference type="InterPro" id="IPR036388">
    <property type="entry name" value="WH-like_DNA-bd_sf"/>
</dbReference>
<dbReference type="SUPFAM" id="SSF46785">
    <property type="entry name" value="Winged helix' DNA-binding domain"/>
    <property type="match status" value="1"/>
</dbReference>
<dbReference type="PANTHER" id="PTHR43537">
    <property type="entry name" value="TRANSCRIPTIONAL REGULATOR, GNTR FAMILY"/>
    <property type="match status" value="1"/>
</dbReference>
<keyword evidence="1" id="KW-0805">Transcription regulation</keyword>
<sequence>MSKKPVISRVALADQVMHLLQERILDGEYEPGGRLNIDAISRELDISSSPIREALTRLSAMGLVTSSTFAGFAVTPVPTRKWFEQLLTFRVLAEGWAVRQVARLRPAGAIERMTDSLRALESSTLGVRAREYVSASKADENFHDAMLDACGNEVLAQSVRSLHPHLHHARLFSTVPQDIAPVIEEHRAILNAVLSGDEDAAAAALERHLRMSWQRYDGWTSGETTMPDA</sequence>
<dbReference type="PANTHER" id="PTHR43537:SF24">
    <property type="entry name" value="GLUCONATE OPERON TRANSCRIPTIONAL REPRESSOR"/>
    <property type="match status" value="1"/>
</dbReference>
<evidence type="ECO:0000259" key="4">
    <source>
        <dbReference type="PROSITE" id="PS50949"/>
    </source>
</evidence>
<keyword evidence="6" id="KW-1185">Reference proteome</keyword>
<gene>
    <name evidence="5" type="ORF">JHL17_13405</name>
</gene>
<proteinExistence type="predicted"/>
<evidence type="ECO:0000256" key="3">
    <source>
        <dbReference type="ARBA" id="ARBA00023163"/>
    </source>
</evidence>
<dbReference type="SMART" id="SM00895">
    <property type="entry name" value="FCD"/>
    <property type="match status" value="1"/>
</dbReference>
<name>A0ABS1F4T6_9PROT</name>
<dbReference type="Pfam" id="PF07729">
    <property type="entry name" value="FCD"/>
    <property type="match status" value="1"/>
</dbReference>
<evidence type="ECO:0000313" key="6">
    <source>
        <dbReference type="Proteomes" id="UP000652760"/>
    </source>
</evidence>
<dbReference type="Pfam" id="PF00392">
    <property type="entry name" value="GntR"/>
    <property type="match status" value="1"/>
</dbReference>
<dbReference type="Gene3D" id="1.20.120.530">
    <property type="entry name" value="GntR ligand-binding domain-like"/>
    <property type="match status" value="1"/>
</dbReference>
<feature type="domain" description="HTH gntR-type" evidence="4">
    <location>
        <begin position="10"/>
        <end position="77"/>
    </location>
</feature>
<dbReference type="InterPro" id="IPR000524">
    <property type="entry name" value="Tscrpt_reg_HTH_GntR"/>
</dbReference>
<evidence type="ECO:0000256" key="2">
    <source>
        <dbReference type="ARBA" id="ARBA00023125"/>
    </source>
</evidence>
<keyword evidence="2" id="KW-0238">DNA-binding</keyword>
<dbReference type="RefSeq" id="WP_200193868.1">
    <property type="nucleotide sequence ID" value="NZ_JAENHM010000044.1"/>
</dbReference>
<dbReference type="EMBL" id="JAENHM010000044">
    <property type="protein sequence ID" value="MBK1838411.1"/>
    <property type="molecule type" value="Genomic_DNA"/>
</dbReference>
<comment type="caution">
    <text evidence="5">The sequence shown here is derived from an EMBL/GenBank/DDBJ whole genome shotgun (WGS) entry which is preliminary data.</text>
</comment>
<dbReference type="Gene3D" id="1.10.10.10">
    <property type="entry name" value="Winged helix-like DNA-binding domain superfamily/Winged helix DNA-binding domain"/>
    <property type="match status" value="1"/>
</dbReference>
<dbReference type="InterPro" id="IPR036390">
    <property type="entry name" value="WH_DNA-bd_sf"/>
</dbReference>
<evidence type="ECO:0000313" key="5">
    <source>
        <dbReference type="EMBL" id="MBK1838411.1"/>
    </source>
</evidence>
<keyword evidence="3" id="KW-0804">Transcription</keyword>
<dbReference type="SUPFAM" id="SSF48008">
    <property type="entry name" value="GntR ligand-binding domain-like"/>
    <property type="match status" value="1"/>
</dbReference>
<dbReference type="InterPro" id="IPR008920">
    <property type="entry name" value="TF_FadR/GntR_C"/>
</dbReference>
<dbReference type="InterPro" id="IPR011711">
    <property type="entry name" value="GntR_C"/>
</dbReference>
<reference evidence="6" key="1">
    <citation type="submission" date="2021-01" db="EMBL/GenBank/DDBJ databases">
        <title>Genome public.</title>
        <authorList>
            <person name="Liu C."/>
            <person name="Sun Q."/>
        </authorList>
    </citation>
    <scope>NUCLEOTIDE SEQUENCE [LARGE SCALE GENOMIC DNA]</scope>
    <source>
        <strain evidence="6">YIM B02556</strain>
    </source>
</reference>